<protein>
    <submittedName>
        <fullName evidence="7">Multicomponent Na+:H+ antiporter subunit E</fullName>
    </submittedName>
</protein>
<proteinExistence type="inferred from homology"/>
<dbReference type="RefSeq" id="WP_183367038.1">
    <property type="nucleotide sequence ID" value="NZ_JACIEZ010000005.1"/>
</dbReference>
<dbReference type="GO" id="GO:0008324">
    <property type="term" value="F:monoatomic cation transmembrane transporter activity"/>
    <property type="evidence" value="ECO:0007669"/>
    <property type="project" value="InterPro"/>
</dbReference>
<accession>A0A7W6J6L6</accession>
<evidence type="ECO:0000256" key="5">
    <source>
        <dbReference type="ARBA" id="ARBA00022989"/>
    </source>
</evidence>
<name>A0A7W6J6L6_9HYPH</name>
<keyword evidence="3" id="KW-1003">Cell membrane</keyword>
<evidence type="ECO:0000256" key="1">
    <source>
        <dbReference type="ARBA" id="ARBA00004651"/>
    </source>
</evidence>
<evidence type="ECO:0000313" key="8">
    <source>
        <dbReference type="Proteomes" id="UP000528286"/>
    </source>
</evidence>
<evidence type="ECO:0000313" key="7">
    <source>
        <dbReference type="EMBL" id="MBB4065761.1"/>
    </source>
</evidence>
<dbReference type="PANTHER" id="PTHR34584">
    <property type="entry name" value="NA(+)/H(+) ANTIPORTER SUBUNIT E1"/>
    <property type="match status" value="1"/>
</dbReference>
<comment type="subcellular location">
    <subcellularLocation>
        <location evidence="1">Cell membrane</location>
        <topology evidence="1">Multi-pass membrane protein</topology>
    </subcellularLocation>
</comment>
<evidence type="ECO:0000256" key="4">
    <source>
        <dbReference type="ARBA" id="ARBA00022692"/>
    </source>
</evidence>
<keyword evidence="5" id="KW-1133">Transmembrane helix</keyword>
<organism evidence="7 8">
    <name type="scientific">Gellertiella hungarica</name>
    <dbReference type="NCBI Taxonomy" id="1572859"/>
    <lineage>
        <taxon>Bacteria</taxon>
        <taxon>Pseudomonadati</taxon>
        <taxon>Pseudomonadota</taxon>
        <taxon>Alphaproteobacteria</taxon>
        <taxon>Hyphomicrobiales</taxon>
        <taxon>Rhizobiaceae</taxon>
        <taxon>Gellertiella</taxon>
    </lineage>
</organism>
<comment type="caution">
    <text evidence="7">The sequence shown here is derived from an EMBL/GenBank/DDBJ whole genome shotgun (WGS) entry which is preliminary data.</text>
</comment>
<gene>
    <name evidence="7" type="ORF">GGR23_002968</name>
</gene>
<dbReference type="AlphaFoldDB" id="A0A7W6J6L6"/>
<evidence type="ECO:0000256" key="2">
    <source>
        <dbReference type="ARBA" id="ARBA00006228"/>
    </source>
</evidence>
<dbReference type="Pfam" id="PF01899">
    <property type="entry name" value="MNHE"/>
    <property type="match status" value="1"/>
</dbReference>
<comment type="similarity">
    <text evidence="2">Belongs to the CPA3 antiporters (TC 2.A.63) subunit E family.</text>
</comment>
<reference evidence="7 8" key="1">
    <citation type="submission" date="2020-08" db="EMBL/GenBank/DDBJ databases">
        <title>Genomic Encyclopedia of Type Strains, Phase IV (KMG-IV): sequencing the most valuable type-strain genomes for metagenomic binning, comparative biology and taxonomic classification.</title>
        <authorList>
            <person name="Goeker M."/>
        </authorList>
    </citation>
    <scope>NUCLEOTIDE SEQUENCE [LARGE SCALE GENOMIC DNA]</scope>
    <source>
        <strain evidence="7 8">DSM 29853</strain>
    </source>
</reference>
<dbReference type="InterPro" id="IPR002758">
    <property type="entry name" value="Cation_antiport_E"/>
</dbReference>
<keyword evidence="4" id="KW-0812">Transmembrane</keyword>
<evidence type="ECO:0000256" key="3">
    <source>
        <dbReference type="ARBA" id="ARBA00022475"/>
    </source>
</evidence>
<dbReference type="PANTHER" id="PTHR34584:SF1">
    <property type="entry name" value="NA(+)_H(+) ANTIPORTER SUBUNIT E1"/>
    <property type="match status" value="1"/>
</dbReference>
<evidence type="ECO:0000256" key="6">
    <source>
        <dbReference type="ARBA" id="ARBA00023136"/>
    </source>
</evidence>
<dbReference type="PIRSF" id="PIRSF019239">
    <property type="entry name" value="MrpE"/>
    <property type="match status" value="1"/>
</dbReference>
<keyword evidence="8" id="KW-1185">Reference proteome</keyword>
<dbReference type="Proteomes" id="UP000528286">
    <property type="component" value="Unassembled WGS sequence"/>
</dbReference>
<sequence length="161" mass="17715">MMPSRSAIAYALILTAFWLALSGSLTLLNSLLGLAVSAGALLVLRGQLPEIDFRIRPIGAVKLFLLFLAELLRSAWRVARLVLMPRLDIEPGIVAVPVGLTRDAELTLLANLITLTPGTLTVDISDDRRVLYVHALEADDPDAVRRDIRSGFERAIRETFR</sequence>
<dbReference type="GO" id="GO:0005886">
    <property type="term" value="C:plasma membrane"/>
    <property type="evidence" value="ECO:0007669"/>
    <property type="project" value="UniProtKB-SubCell"/>
</dbReference>
<dbReference type="EMBL" id="JACIEZ010000005">
    <property type="protein sequence ID" value="MBB4065761.1"/>
    <property type="molecule type" value="Genomic_DNA"/>
</dbReference>
<keyword evidence="6" id="KW-0472">Membrane</keyword>